<dbReference type="AlphaFoldDB" id="A0A194VEU3"/>
<organism evidence="1 2">
    <name type="scientific">Cytospora mali</name>
    <name type="common">Apple Valsa canker fungus</name>
    <name type="synonym">Valsa mali</name>
    <dbReference type="NCBI Taxonomy" id="578113"/>
    <lineage>
        <taxon>Eukaryota</taxon>
        <taxon>Fungi</taxon>
        <taxon>Dikarya</taxon>
        <taxon>Ascomycota</taxon>
        <taxon>Pezizomycotina</taxon>
        <taxon>Sordariomycetes</taxon>
        <taxon>Sordariomycetidae</taxon>
        <taxon>Diaporthales</taxon>
        <taxon>Cytosporaceae</taxon>
        <taxon>Cytospora</taxon>
    </lineage>
</organism>
<evidence type="ECO:0000313" key="2">
    <source>
        <dbReference type="Proteomes" id="UP000078576"/>
    </source>
</evidence>
<keyword evidence="2" id="KW-1185">Reference proteome</keyword>
<protein>
    <submittedName>
        <fullName evidence="1">Uncharacterized protein</fullName>
    </submittedName>
</protein>
<reference evidence="2" key="1">
    <citation type="submission" date="2014-12" db="EMBL/GenBank/DDBJ databases">
        <title>Genome Sequence of Valsa Canker Pathogens Uncovers a Specific Adaption of Colonization on Woody Bark.</title>
        <authorList>
            <person name="Yin Z."/>
            <person name="Liu H."/>
            <person name="Gao X."/>
            <person name="Li Z."/>
            <person name="Song N."/>
            <person name="Ke X."/>
            <person name="Dai Q."/>
            <person name="Wu Y."/>
            <person name="Sun Y."/>
            <person name="Xu J.-R."/>
            <person name="Kang Z.K."/>
            <person name="Wang L."/>
            <person name="Huang L."/>
        </authorList>
    </citation>
    <scope>NUCLEOTIDE SEQUENCE [LARGE SCALE GENOMIC DNA]</scope>
    <source>
        <strain evidence="2">SXYL134</strain>
    </source>
</reference>
<sequence>MADPIELEFVVGEEAGTRRPPPQHGLESHCDLVQYQYQCSEYNRPYDCGCHSTMMIDGQTATWSWVTTIRFLVDESAHRLAELASCRAPETNRKPQDEGGVA</sequence>
<evidence type="ECO:0000313" key="1">
    <source>
        <dbReference type="EMBL" id="KUI62520.1"/>
    </source>
</evidence>
<dbReference type="EMBL" id="KN714817">
    <property type="protein sequence ID" value="KUI62520.1"/>
    <property type="molecule type" value="Genomic_DNA"/>
</dbReference>
<dbReference type="Proteomes" id="UP000078576">
    <property type="component" value="Unassembled WGS sequence"/>
</dbReference>
<name>A0A194VEU3_CYTMA</name>
<proteinExistence type="predicted"/>
<gene>
    <name evidence="1" type="ORF">VP1G_11438</name>
</gene>
<accession>A0A194VEU3</accession>